<sequence length="82" mass="8410">MGLPPGPNKLAHNERVKLTATWLNAVASGTVLVGIVAPLAATLYGTAMPKGGILAVLGSALFLAAGIGLHIQARRLLEDLKE</sequence>
<feature type="transmembrane region" description="Helical" evidence="1">
    <location>
        <begin position="21"/>
        <end position="45"/>
    </location>
</feature>
<dbReference type="Proteomes" id="UP000254919">
    <property type="component" value="Unassembled WGS sequence"/>
</dbReference>
<gene>
    <name evidence="2" type="ORF">APZ41_020740</name>
    <name evidence="3" type="ORF">NCTC13291_00369</name>
</gene>
<dbReference type="GeneID" id="99635392"/>
<dbReference type="RefSeq" id="WP_019463017.1">
    <property type="nucleotide sequence ID" value="NZ_AP031462.1"/>
</dbReference>
<evidence type="ECO:0000313" key="3">
    <source>
        <dbReference type="EMBL" id="SUE37910.1"/>
    </source>
</evidence>
<protein>
    <recommendedName>
        <fullName evidence="6">Amino acid transporter</fullName>
    </recommendedName>
</protein>
<evidence type="ECO:0008006" key="6">
    <source>
        <dbReference type="Google" id="ProtNLM"/>
    </source>
</evidence>
<evidence type="ECO:0000313" key="2">
    <source>
        <dbReference type="EMBL" id="ONH81273.1"/>
    </source>
</evidence>
<dbReference type="EMBL" id="LLWF02000145">
    <property type="protein sequence ID" value="ONH81273.1"/>
    <property type="molecule type" value="Genomic_DNA"/>
</dbReference>
<keyword evidence="4" id="KW-1185">Reference proteome</keyword>
<keyword evidence="1" id="KW-1133">Transmembrane helix</keyword>
<dbReference type="Proteomes" id="UP000054844">
    <property type="component" value="Unassembled WGS sequence"/>
</dbReference>
<keyword evidence="1" id="KW-0812">Transmembrane</keyword>
<name>A0A1S8CYZ0_9PROT</name>
<organism evidence="2 4">
    <name type="scientific">Roseomonas mucosa</name>
    <dbReference type="NCBI Taxonomy" id="207340"/>
    <lineage>
        <taxon>Bacteria</taxon>
        <taxon>Pseudomonadati</taxon>
        <taxon>Pseudomonadota</taxon>
        <taxon>Alphaproteobacteria</taxon>
        <taxon>Acetobacterales</taxon>
        <taxon>Roseomonadaceae</taxon>
        <taxon>Roseomonas</taxon>
    </lineage>
</organism>
<evidence type="ECO:0000256" key="1">
    <source>
        <dbReference type="SAM" id="Phobius"/>
    </source>
</evidence>
<proteinExistence type="predicted"/>
<keyword evidence="1" id="KW-0472">Membrane</keyword>
<evidence type="ECO:0000313" key="4">
    <source>
        <dbReference type="Proteomes" id="UP000054844"/>
    </source>
</evidence>
<dbReference type="OrthoDB" id="7997654at2"/>
<reference evidence="2 4" key="1">
    <citation type="submission" date="2016-12" db="EMBL/GenBank/DDBJ databases">
        <title>Draft genome sequence of Roseomonas mucosa strain AU37, isolated from a peripheral intravenous catheter.</title>
        <authorList>
            <person name="Choudhury M.A."/>
            <person name="Sidjabat H.E."/>
            <person name="Wailan A.M."/>
            <person name="Zhang L."/>
            <person name="Marsh N.M."/>
            <person name="Rickard C.M."/>
            <person name="Davies M."/>
            <person name="Mcmillan D.J."/>
        </authorList>
    </citation>
    <scope>NUCLEOTIDE SEQUENCE [LARGE SCALE GENOMIC DNA]</scope>
    <source>
        <strain evidence="2 4">SAVE376</strain>
    </source>
</reference>
<dbReference type="AlphaFoldDB" id="A0A1S8CYZ0"/>
<dbReference type="EMBL" id="UGVN01000001">
    <property type="protein sequence ID" value="SUE37910.1"/>
    <property type="molecule type" value="Genomic_DNA"/>
</dbReference>
<evidence type="ECO:0000313" key="5">
    <source>
        <dbReference type="Proteomes" id="UP000254919"/>
    </source>
</evidence>
<accession>A0A1S8CYZ0</accession>
<feature type="transmembrane region" description="Helical" evidence="1">
    <location>
        <begin position="51"/>
        <end position="71"/>
    </location>
</feature>
<reference evidence="3 5" key="2">
    <citation type="submission" date="2018-06" db="EMBL/GenBank/DDBJ databases">
        <authorList>
            <consortium name="Pathogen Informatics"/>
            <person name="Doyle S."/>
        </authorList>
    </citation>
    <scope>NUCLEOTIDE SEQUENCE [LARGE SCALE GENOMIC DNA]</scope>
    <source>
        <strain evidence="3 5">NCTC13291</strain>
    </source>
</reference>